<dbReference type="InterPro" id="IPR005087">
    <property type="entry name" value="CBM11"/>
</dbReference>
<feature type="signal peptide" evidence="6">
    <location>
        <begin position="1"/>
        <end position="27"/>
    </location>
</feature>
<evidence type="ECO:0000259" key="7">
    <source>
        <dbReference type="PROSITE" id="PS51762"/>
    </source>
</evidence>
<dbReference type="PROSITE" id="PS51762">
    <property type="entry name" value="GH16_2"/>
    <property type="match status" value="1"/>
</dbReference>
<evidence type="ECO:0000256" key="4">
    <source>
        <dbReference type="ARBA" id="ARBA00022837"/>
    </source>
</evidence>
<evidence type="ECO:0000256" key="5">
    <source>
        <dbReference type="SAM" id="Phobius"/>
    </source>
</evidence>
<comment type="similarity">
    <text evidence="1">Belongs to the glycosyl hydrolase 16 family.</text>
</comment>
<evidence type="ECO:0000256" key="2">
    <source>
        <dbReference type="ARBA" id="ARBA00022729"/>
    </source>
</evidence>
<dbReference type="GO" id="GO:0007154">
    <property type="term" value="P:cell communication"/>
    <property type="evidence" value="ECO:0007669"/>
    <property type="project" value="InterPro"/>
</dbReference>
<dbReference type="SUPFAM" id="SSF141072">
    <property type="entry name" value="CalX-like"/>
    <property type="match status" value="2"/>
</dbReference>
<keyword evidence="3" id="KW-0677">Repeat</keyword>
<dbReference type="Pfam" id="PF03160">
    <property type="entry name" value="Calx-beta"/>
    <property type="match status" value="2"/>
</dbReference>
<dbReference type="SMART" id="SM00237">
    <property type="entry name" value="Calx_beta"/>
    <property type="match status" value="2"/>
</dbReference>
<sequence>MRATAILAAAGLVTAAVVPLAAISSSAASTSTLADFEGSTAAPASYYVYGSAGYGVQTVPAGDALARAGQSADTNVLSFGADVRAQGSYGGFGENLAAATDWSAFDGLQFWMYGRNTGATFRSELLDGDRAGSTYADGERFDATFVDDRTGWKLVQIPFASYTYASPYQPNPGNGTLDLDKIWGYVFPVDTGADGGSGWKFDDIALYSGGTVTPTVALTAPAVDVAEGGTASLTVRLNVAPTSDVTVDWATADGTATAGSDYTAGSGTLTFAAGETTKTVTVATTQDTATEPNETLTVTLSSPAGATLGLATTTVTIRDDDAAPAAAVWDFVRPVESFTYPGALPAGTDADGNAVGFETFTDPGAAASIALTAPPSPVPGSTSTKALKVSLTAPAYAGVTHKFTNSVANMWTSQDWSRYEGLSFWLYGTNTGTQLFVDILDNRTAGSTTDDAGRYSYGFTDDFTGWHYYDIPFSSFSRKEIGNGAPADGLTLTQVNGWAFGAAPTKGAQTWYLADVAATVPETVVEDYEYPAGALPSGVSTDGVGLGFQTYSGNSGTSAVTTAPVGARPGAAGSSRALSLTLNVPGGSWAGVSHAFQDGSAWAGQDWSGSQGLSFWFLGENSGSNYYVDIVENNPAGATGDHADRFSAQITDDHNGWTFVELPWSAFSWKNIGNGAPNDGLTLEEVHGYAIGAVTTTTSRTVLVDRMALWGNSLKDVPVTVGFDRAEYPVTEGATATARVALSRAAEAPVTVHVTTTTAEPTVTDGDAATPGADFTVASADLTFAPGQTVATFPVTTLQDTKDEVTERVTLTLSGATGAQLDGYMPFAEVVIADDDATSTSLVDDFEQGPGLWTATGGVLTGRTLTAGDADAYPGQADREGVASFAVTGPTATLDRTFAEPQDWTDGAGLSFWYHGTGDGSPVDLVLKDDAAADPGPAGWTNVTYRDDFDGAAGAAADPASWGNETGGHGWGNDEKQYYTDGNANAATDGAGHLAITVKPNTNPAYLCTSDGTPCDYTSGRLTSFGKKEFRYGHVEARVKVPSGEGLWPAFWSLGSDFFDVDWPQTGEIDVMEHVEGDHGATNEAFGTIHGPGYSGGASIGGTTTVPGALSDAFHTFAIDWEPGHITWLLDGDVFFEATPATVPAGKQWVFDHPFFLIMNMAIGGNFGGTIAPDLQVPASMLVDYVEVRQAPDTAERFTTSFVDDVAGWRQVQVPFTAFRRAASQPAGAPDNGLTLGAVHGVSLVLNSRPAGAVGRFAAIVPTAVAGDTVMVDALRTPAVLGAVTPTIATATGTGTTAGAGTPAAAKPAAATPAGAAQRLAATGAALLVPGAVLAGVLVALGTALVLRRRHGLRA</sequence>
<feature type="transmembrane region" description="Helical" evidence="5">
    <location>
        <begin position="1327"/>
        <end position="1347"/>
    </location>
</feature>
<gene>
    <name evidence="8" type="ORF">Cch01nite_28530</name>
</gene>
<dbReference type="SUPFAM" id="SSF49899">
    <property type="entry name" value="Concanavalin A-like lectins/glucanases"/>
    <property type="match status" value="1"/>
</dbReference>
<dbReference type="PANTHER" id="PTHR10963:SF55">
    <property type="entry name" value="GLYCOSIDE HYDROLASE FAMILY 16 PROTEIN"/>
    <property type="match status" value="1"/>
</dbReference>
<dbReference type="CDD" id="cd08023">
    <property type="entry name" value="GH16_laminarinase_like"/>
    <property type="match status" value="1"/>
</dbReference>
<feature type="domain" description="GH16" evidence="7">
    <location>
        <begin position="938"/>
        <end position="1194"/>
    </location>
</feature>
<keyword evidence="5" id="KW-1133">Transmembrane helix</keyword>
<name>A0A919P696_9CELL</name>
<dbReference type="InterPro" id="IPR008979">
    <property type="entry name" value="Galactose-bd-like_sf"/>
</dbReference>
<protein>
    <recommendedName>
        <fullName evidence="7">GH16 domain-containing protein</fullName>
    </recommendedName>
</protein>
<reference evidence="8" key="1">
    <citation type="submission" date="2021-01" db="EMBL/GenBank/DDBJ databases">
        <title>Whole genome shotgun sequence of Cellulomonas chitinilytica NBRC 110799.</title>
        <authorList>
            <person name="Komaki H."/>
            <person name="Tamura T."/>
        </authorList>
    </citation>
    <scope>NUCLEOTIDE SEQUENCE</scope>
    <source>
        <strain evidence="8">NBRC 110799</strain>
    </source>
</reference>
<evidence type="ECO:0000256" key="3">
    <source>
        <dbReference type="ARBA" id="ARBA00022737"/>
    </source>
</evidence>
<dbReference type="Pfam" id="PF00722">
    <property type="entry name" value="Glyco_hydro_16"/>
    <property type="match status" value="1"/>
</dbReference>
<keyword evidence="9" id="KW-1185">Reference proteome</keyword>
<dbReference type="GO" id="GO:0030245">
    <property type="term" value="P:cellulose catabolic process"/>
    <property type="evidence" value="ECO:0007669"/>
    <property type="project" value="InterPro"/>
</dbReference>
<keyword evidence="5" id="KW-0812">Transmembrane</keyword>
<dbReference type="InterPro" id="IPR038081">
    <property type="entry name" value="CalX-like_sf"/>
</dbReference>
<proteinExistence type="inferred from homology"/>
<dbReference type="RefSeq" id="WP_203756206.1">
    <property type="nucleotide sequence ID" value="NZ_BONK01000009.1"/>
</dbReference>
<feature type="chain" id="PRO_5037756382" description="GH16 domain-containing protein" evidence="6">
    <location>
        <begin position="28"/>
        <end position="1355"/>
    </location>
</feature>
<evidence type="ECO:0000256" key="6">
    <source>
        <dbReference type="SAM" id="SignalP"/>
    </source>
</evidence>
<dbReference type="InterPro" id="IPR013320">
    <property type="entry name" value="ConA-like_dom_sf"/>
</dbReference>
<dbReference type="Pfam" id="PF03425">
    <property type="entry name" value="CBM_11"/>
    <property type="match status" value="4"/>
</dbReference>
<dbReference type="InterPro" id="IPR050546">
    <property type="entry name" value="Glycosyl_Hydrlase_16"/>
</dbReference>
<evidence type="ECO:0000256" key="1">
    <source>
        <dbReference type="ARBA" id="ARBA00006865"/>
    </source>
</evidence>
<dbReference type="SUPFAM" id="SSF49785">
    <property type="entry name" value="Galactose-binding domain-like"/>
    <property type="match status" value="3"/>
</dbReference>
<dbReference type="GO" id="GO:0008810">
    <property type="term" value="F:cellulase activity"/>
    <property type="evidence" value="ECO:0007669"/>
    <property type="project" value="InterPro"/>
</dbReference>
<comment type="caution">
    <text evidence="8">The sequence shown here is derived from an EMBL/GenBank/DDBJ whole genome shotgun (WGS) entry which is preliminary data.</text>
</comment>
<organism evidence="8 9">
    <name type="scientific">Cellulomonas chitinilytica</name>
    <dbReference type="NCBI Taxonomy" id="398759"/>
    <lineage>
        <taxon>Bacteria</taxon>
        <taxon>Bacillati</taxon>
        <taxon>Actinomycetota</taxon>
        <taxon>Actinomycetes</taxon>
        <taxon>Micrococcales</taxon>
        <taxon>Cellulomonadaceae</taxon>
        <taxon>Cellulomonas</taxon>
    </lineage>
</organism>
<dbReference type="GO" id="GO:0016020">
    <property type="term" value="C:membrane"/>
    <property type="evidence" value="ECO:0007669"/>
    <property type="project" value="InterPro"/>
</dbReference>
<dbReference type="InterPro" id="IPR003644">
    <property type="entry name" value="Calx_beta"/>
</dbReference>
<keyword evidence="5" id="KW-0472">Membrane</keyword>
<keyword evidence="4" id="KW-0106">Calcium</keyword>
<dbReference type="Proteomes" id="UP000632740">
    <property type="component" value="Unassembled WGS sequence"/>
</dbReference>
<dbReference type="Gene3D" id="2.60.120.430">
    <property type="entry name" value="Galactose-binding lectin"/>
    <property type="match status" value="4"/>
</dbReference>
<dbReference type="Gene3D" id="2.60.40.2030">
    <property type="match status" value="2"/>
</dbReference>
<accession>A0A919P696</accession>
<evidence type="ECO:0000313" key="8">
    <source>
        <dbReference type="EMBL" id="GIG22129.1"/>
    </source>
</evidence>
<dbReference type="InterPro" id="IPR000757">
    <property type="entry name" value="Beta-glucanase-like"/>
</dbReference>
<dbReference type="EMBL" id="BONK01000009">
    <property type="protein sequence ID" value="GIG22129.1"/>
    <property type="molecule type" value="Genomic_DNA"/>
</dbReference>
<dbReference type="PANTHER" id="PTHR10963">
    <property type="entry name" value="GLYCOSYL HYDROLASE-RELATED"/>
    <property type="match status" value="1"/>
</dbReference>
<keyword evidence="2 6" id="KW-0732">Signal</keyword>
<dbReference type="Gene3D" id="2.60.120.200">
    <property type="match status" value="1"/>
</dbReference>
<evidence type="ECO:0000313" key="9">
    <source>
        <dbReference type="Proteomes" id="UP000632740"/>
    </source>
</evidence>